<sequence>MSRPNFLAISVTVAHAMAYFRDRVGNVASGPAVALAKPAILSLFSRIQTGTLILIDETSDERHVLGQPLPSSGNPGPPCVVTLTAHSPQFYLRLLLHADMGFAAAYLLHQVSCSDLTAFFRLFILNRDALNHGMSIIINTTGNQTHNNTIEGAAINIAAHYDLGNDLFAAFLSPDMTYSSPIWEHITGQASESSSSSTPKQNPDDDDDGDGDGESLESAQLRKLHHIISAARIKPSDHVLEIGTGWGSFAIEAVKTTCCRVTTLTLSREQKRFAEKKIAEELASAGLADRVEVLLMDYRDEALPVPRGGFDKVVSIEMLEAVGREFLGTYFARVDGVLKREGGIAVFQCITMPEGRHGAYERREDFINRYIFPGGYLPSITQLLNCITAESRGTLLVEKLDNIGGHYARALRLWREKFLASFDNKIRPALLEEHPNMQKADVEVFRRKWEYYFAYCEAGFVTKTLGDVIITVCREGAKELTERIPL</sequence>
<dbReference type="GO" id="GO:0008610">
    <property type="term" value="P:lipid biosynthetic process"/>
    <property type="evidence" value="ECO:0007669"/>
    <property type="project" value="InterPro"/>
</dbReference>
<reference evidence="7" key="1">
    <citation type="journal article" date="2023" name="Mol. Phylogenet. Evol.">
        <title>Genome-scale phylogeny and comparative genomics of the fungal order Sordariales.</title>
        <authorList>
            <person name="Hensen N."/>
            <person name="Bonometti L."/>
            <person name="Westerberg I."/>
            <person name="Brannstrom I.O."/>
            <person name="Guillou S."/>
            <person name="Cros-Aarteil S."/>
            <person name="Calhoun S."/>
            <person name="Haridas S."/>
            <person name="Kuo A."/>
            <person name="Mondo S."/>
            <person name="Pangilinan J."/>
            <person name="Riley R."/>
            <person name="LaButti K."/>
            <person name="Andreopoulos B."/>
            <person name="Lipzen A."/>
            <person name="Chen C."/>
            <person name="Yan M."/>
            <person name="Daum C."/>
            <person name="Ng V."/>
            <person name="Clum A."/>
            <person name="Steindorff A."/>
            <person name="Ohm R.A."/>
            <person name="Martin F."/>
            <person name="Silar P."/>
            <person name="Natvig D.O."/>
            <person name="Lalanne C."/>
            <person name="Gautier V."/>
            <person name="Ament-Velasquez S.L."/>
            <person name="Kruys A."/>
            <person name="Hutchinson M.I."/>
            <person name="Powell A.J."/>
            <person name="Barry K."/>
            <person name="Miller A.N."/>
            <person name="Grigoriev I.V."/>
            <person name="Debuchy R."/>
            <person name="Gladieux P."/>
            <person name="Hiltunen Thoren M."/>
            <person name="Johannesson H."/>
        </authorList>
    </citation>
    <scope>NUCLEOTIDE SEQUENCE</scope>
    <source>
        <strain evidence="7">CBS 757.83</strain>
    </source>
</reference>
<comment type="caution">
    <text evidence="7">The sequence shown here is derived from an EMBL/GenBank/DDBJ whole genome shotgun (WGS) entry which is preliminary data.</text>
</comment>
<dbReference type="InterPro" id="IPR003333">
    <property type="entry name" value="CMAS"/>
</dbReference>
<dbReference type="Proteomes" id="UP001305647">
    <property type="component" value="Unassembled WGS sequence"/>
</dbReference>
<keyword evidence="4" id="KW-0949">S-adenosyl-L-methionine</keyword>
<gene>
    <name evidence="7" type="ORF">N658DRAFT_568172</name>
</gene>
<protein>
    <submittedName>
        <fullName evidence="7">Cyclopropane-fatty-acyl-phospholipid synthase</fullName>
    </submittedName>
</protein>
<dbReference type="EMBL" id="MU863650">
    <property type="protein sequence ID" value="KAK4099306.1"/>
    <property type="molecule type" value="Genomic_DNA"/>
</dbReference>
<evidence type="ECO:0000256" key="3">
    <source>
        <dbReference type="ARBA" id="ARBA00022679"/>
    </source>
</evidence>
<dbReference type="SUPFAM" id="SSF53335">
    <property type="entry name" value="S-adenosyl-L-methionine-dependent methyltransferases"/>
    <property type="match status" value="1"/>
</dbReference>
<dbReference type="PANTHER" id="PTHR43667">
    <property type="entry name" value="CYCLOPROPANE-FATTY-ACYL-PHOSPHOLIPID SYNTHASE"/>
    <property type="match status" value="1"/>
</dbReference>
<evidence type="ECO:0000256" key="4">
    <source>
        <dbReference type="ARBA" id="ARBA00022691"/>
    </source>
</evidence>
<keyword evidence="3" id="KW-0808">Transferase</keyword>
<dbReference type="PANTHER" id="PTHR43667:SF2">
    <property type="entry name" value="FATTY ACID C-METHYL TRANSFERASE"/>
    <property type="match status" value="1"/>
</dbReference>
<evidence type="ECO:0000256" key="5">
    <source>
        <dbReference type="ARBA" id="ARBA00023098"/>
    </source>
</evidence>
<feature type="region of interest" description="Disordered" evidence="6">
    <location>
        <begin position="189"/>
        <end position="215"/>
    </location>
</feature>
<dbReference type="Pfam" id="PF02353">
    <property type="entry name" value="CMAS"/>
    <property type="match status" value="1"/>
</dbReference>
<dbReference type="GO" id="GO:0032259">
    <property type="term" value="P:methylation"/>
    <property type="evidence" value="ECO:0007669"/>
    <property type="project" value="UniProtKB-KW"/>
</dbReference>
<keyword evidence="2" id="KW-0489">Methyltransferase</keyword>
<keyword evidence="8" id="KW-1185">Reference proteome</keyword>
<comment type="similarity">
    <text evidence="1">Belongs to the CFA/CMAS family.</text>
</comment>
<feature type="compositionally biased region" description="Acidic residues" evidence="6">
    <location>
        <begin position="204"/>
        <end position="215"/>
    </location>
</feature>
<dbReference type="InterPro" id="IPR029063">
    <property type="entry name" value="SAM-dependent_MTases_sf"/>
</dbReference>
<dbReference type="GO" id="GO:0008168">
    <property type="term" value="F:methyltransferase activity"/>
    <property type="evidence" value="ECO:0007669"/>
    <property type="project" value="UniProtKB-KW"/>
</dbReference>
<name>A0AAN6PY92_9PEZI</name>
<evidence type="ECO:0000313" key="7">
    <source>
        <dbReference type="EMBL" id="KAK4099306.1"/>
    </source>
</evidence>
<evidence type="ECO:0000256" key="1">
    <source>
        <dbReference type="ARBA" id="ARBA00010815"/>
    </source>
</evidence>
<dbReference type="Gene3D" id="3.40.50.150">
    <property type="entry name" value="Vaccinia Virus protein VP39"/>
    <property type="match status" value="1"/>
</dbReference>
<organism evidence="7 8">
    <name type="scientific">Parathielavia hyrcaniae</name>
    <dbReference type="NCBI Taxonomy" id="113614"/>
    <lineage>
        <taxon>Eukaryota</taxon>
        <taxon>Fungi</taxon>
        <taxon>Dikarya</taxon>
        <taxon>Ascomycota</taxon>
        <taxon>Pezizomycotina</taxon>
        <taxon>Sordariomycetes</taxon>
        <taxon>Sordariomycetidae</taxon>
        <taxon>Sordariales</taxon>
        <taxon>Chaetomiaceae</taxon>
        <taxon>Parathielavia</taxon>
    </lineage>
</organism>
<dbReference type="InterPro" id="IPR050723">
    <property type="entry name" value="CFA/CMAS"/>
</dbReference>
<dbReference type="AlphaFoldDB" id="A0AAN6PY92"/>
<accession>A0AAN6PY92</accession>
<dbReference type="CDD" id="cd02440">
    <property type="entry name" value="AdoMet_MTases"/>
    <property type="match status" value="1"/>
</dbReference>
<evidence type="ECO:0000313" key="8">
    <source>
        <dbReference type="Proteomes" id="UP001305647"/>
    </source>
</evidence>
<dbReference type="PIRSF" id="PIRSF003085">
    <property type="entry name" value="CMAS"/>
    <property type="match status" value="1"/>
</dbReference>
<evidence type="ECO:0000256" key="2">
    <source>
        <dbReference type="ARBA" id="ARBA00022603"/>
    </source>
</evidence>
<proteinExistence type="inferred from homology"/>
<keyword evidence="5" id="KW-0443">Lipid metabolism</keyword>
<evidence type="ECO:0000256" key="6">
    <source>
        <dbReference type="SAM" id="MobiDB-lite"/>
    </source>
</evidence>
<reference evidence="7" key="2">
    <citation type="submission" date="2023-05" db="EMBL/GenBank/DDBJ databases">
        <authorList>
            <consortium name="Lawrence Berkeley National Laboratory"/>
            <person name="Steindorff A."/>
            <person name="Hensen N."/>
            <person name="Bonometti L."/>
            <person name="Westerberg I."/>
            <person name="Brannstrom I.O."/>
            <person name="Guillou S."/>
            <person name="Cros-Aarteil S."/>
            <person name="Calhoun S."/>
            <person name="Haridas S."/>
            <person name="Kuo A."/>
            <person name="Mondo S."/>
            <person name="Pangilinan J."/>
            <person name="Riley R."/>
            <person name="Labutti K."/>
            <person name="Andreopoulos B."/>
            <person name="Lipzen A."/>
            <person name="Chen C."/>
            <person name="Yanf M."/>
            <person name="Daum C."/>
            <person name="Ng V."/>
            <person name="Clum A."/>
            <person name="Ohm R."/>
            <person name="Martin F."/>
            <person name="Silar P."/>
            <person name="Natvig D."/>
            <person name="Lalanne C."/>
            <person name="Gautier V."/>
            <person name="Ament-Velasquez S.L."/>
            <person name="Kruys A."/>
            <person name="Hutchinson M.I."/>
            <person name="Powell A.J."/>
            <person name="Barry K."/>
            <person name="Miller A.N."/>
            <person name="Grigoriev I.V."/>
            <person name="Debuchy R."/>
            <person name="Gladieux P."/>
            <person name="Thoren M.H."/>
            <person name="Johannesson H."/>
        </authorList>
    </citation>
    <scope>NUCLEOTIDE SEQUENCE</scope>
    <source>
        <strain evidence="7">CBS 757.83</strain>
    </source>
</reference>